<keyword evidence="9" id="KW-1185">Reference proteome</keyword>
<dbReference type="GO" id="GO:0003677">
    <property type="term" value="F:DNA binding"/>
    <property type="evidence" value="ECO:0007669"/>
    <property type="project" value="InterPro"/>
</dbReference>
<dbReference type="GO" id="GO:0000981">
    <property type="term" value="F:DNA-binding transcription factor activity, RNA polymerase II-specific"/>
    <property type="evidence" value="ECO:0007669"/>
    <property type="project" value="InterPro"/>
</dbReference>
<dbReference type="InterPro" id="IPR054416">
    <property type="entry name" value="GST_UstS-like_C"/>
</dbReference>
<feature type="compositionally biased region" description="Polar residues" evidence="6">
    <location>
        <begin position="122"/>
        <end position="140"/>
    </location>
</feature>
<dbReference type="SUPFAM" id="SSF47616">
    <property type="entry name" value="GST C-terminal domain-like"/>
    <property type="match status" value="1"/>
</dbReference>
<dbReference type="GO" id="GO:0008270">
    <property type="term" value="F:zinc ion binding"/>
    <property type="evidence" value="ECO:0007669"/>
    <property type="project" value="InterPro"/>
</dbReference>
<protein>
    <submittedName>
        <fullName evidence="8">Glutathione-S-transferase</fullName>
    </submittedName>
</protein>
<organism evidence="8 9">
    <name type="scientific">Fusarium denticulatum</name>
    <dbReference type="NCBI Taxonomy" id="48507"/>
    <lineage>
        <taxon>Eukaryota</taxon>
        <taxon>Fungi</taxon>
        <taxon>Dikarya</taxon>
        <taxon>Ascomycota</taxon>
        <taxon>Pezizomycotina</taxon>
        <taxon>Sordariomycetes</taxon>
        <taxon>Hypocreomycetidae</taxon>
        <taxon>Hypocreales</taxon>
        <taxon>Nectriaceae</taxon>
        <taxon>Fusarium</taxon>
        <taxon>Fusarium fujikuroi species complex</taxon>
    </lineage>
</organism>
<name>A0A8H5X291_9HYPO</name>
<dbReference type="Pfam" id="PF04082">
    <property type="entry name" value="Fungal_trans"/>
    <property type="match status" value="1"/>
</dbReference>
<evidence type="ECO:0000256" key="2">
    <source>
        <dbReference type="ARBA" id="ARBA00022723"/>
    </source>
</evidence>
<dbReference type="GO" id="GO:0016740">
    <property type="term" value="F:transferase activity"/>
    <property type="evidence" value="ECO:0007669"/>
    <property type="project" value="UniProtKB-KW"/>
</dbReference>
<dbReference type="Pfam" id="PF13409">
    <property type="entry name" value="GST_N_2"/>
    <property type="match status" value="1"/>
</dbReference>
<dbReference type="GO" id="GO:0005634">
    <property type="term" value="C:nucleus"/>
    <property type="evidence" value="ECO:0007669"/>
    <property type="project" value="UniProtKB-SubCell"/>
</dbReference>
<keyword evidence="8" id="KW-0808">Transferase</keyword>
<dbReference type="CDD" id="cd03038">
    <property type="entry name" value="GST_N_etherase_LigE"/>
    <property type="match status" value="1"/>
</dbReference>
<dbReference type="Gene3D" id="3.40.30.10">
    <property type="entry name" value="Glutaredoxin"/>
    <property type="match status" value="1"/>
</dbReference>
<dbReference type="InterPro" id="IPR004045">
    <property type="entry name" value="Glutathione_S-Trfase_N"/>
</dbReference>
<feature type="domain" description="Xylanolytic transcriptional activator regulatory" evidence="7">
    <location>
        <begin position="254"/>
        <end position="334"/>
    </location>
</feature>
<dbReference type="SUPFAM" id="SSF52833">
    <property type="entry name" value="Thioredoxin-like"/>
    <property type="match status" value="1"/>
</dbReference>
<dbReference type="InterPro" id="IPR036282">
    <property type="entry name" value="Glutathione-S-Trfase_C_sf"/>
</dbReference>
<dbReference type="Proteomes" id="UP000562682">
    <property type="component" value="Unassembled WGS sequence"/>
</dbReference>
<reference evidence="8 9" key="1">
    <citation type="submission" date="2020-05" db="EMBL/GenBank/DDBJ databases">
        <title>Identification and distribution of gene clusters putatively required for synthesis of sphingolipid metabolism inhibitors in phylogenetically diverse species of the filamentous fungus Fusarium.</title>
        <authorList>
            <person name="Kim H.-S."/>
            <person name="Busman M."/>
            <person name="Brown D.W."/>
            <person name="Divon H."/>
            <person name="Uhlig S."/>
            <person name="Proctor R.H."/>
        </authorList>
    </citation>
    <scope>NUCLEOTIDE SEQUENCE [LARGE SCALE GENOMIC DNA]</scope>
    <source>
        <strain evidence="8 9">NRRL 25311</strain>
    </source>
</reference>
<keyword evidence="2" id="KW-0479">Metal-binding</keyword>
<dbReference type="AlphaFoldDB" id="A0A8H5X291"/>
<dbReference type="GO" id="GO:0006351">
    <property type="term" value="P:DNA-templated transcription"/>
    <property type="evidence" value="ECO:0007669"/>
    <property type="project" value="InterPro"/>
</dbReference>
<evidence type="ECO:0000256" key="6">
    <source>
        <dbReference type="SAM" id="MobiDB-lite"/>
    </source>
</evidence>
<gene>
    <name evidence="8" type="ORF">FDENT_8908</name>
</gene>
<feature type="region of interest" description="Disordered" evidence="6">
    <location>
        <begin position="120"/>
        <end position="140"/>
    </location>
</feature>
<dbReference type="SMART" id="SM00906">
    <property type="entry name" value="Fungal_trans"/>
    <property type="match status" value="1"/>
</dbReference>
<evidence type="ECO:0000313" key="8">
    <source>
        <dbReference type="EMBL" id="KAF5678529.1"/>
    </source>
</evidence>
<evidence type="ECO:0000256" key="3">
    <source>
        <dbReference type="ARBA" id="ARBA00023015"/>
    </source>
</evidence>
<accession>A0A8H5X291</accession>
<dbReference type="EMBL" id="JAAOAK010000267">
    <property type="protein sequence ID" value="KAF5678529.1"/>
    <property type="molecule type" value="Genomic_DNA"/>
</dbReference>
<dbReference type="Gene3D" id="1.20.1050.10">
    <property type="match status" value="1"/>
</dbReference>
<dbReference type="InterPro" id="IPR036249">
    <property type="entry name" value="Thioredoxin-like_sf"/>
</dbReference>
<dbReference type="PANTHER" id="PTHR47338:SF5">
    <property type="entry name" value="ZN(II)2CYS6 TRANSCRIPTION FACTOR (EUROFUNG)"/>
    <property type="match status" value="1"/>
</dbReference>
<evidence type="ECO:0000256" key="1">
    <source>
        <dbReference type="ARBA" id="ARBA00004123"/>
    </source>
</evidence>
<evidence type="ECO:0000256" key="5">
    <source>
        <dbReference type="ARBA" id="ARBA00023242"/>
    </source>
</evidence>
<keyword evidence="3" id="KW-0805">Transcription regulation</keyword>
<evidence type="ECO:0000259" key="7">
    <source>
        <dbReference type="SMART" id="SM00906"/>
    </source>
</evidence>
<dbReference type="PANTHER" id="PTHR47338">
    <property type="entry name" value="ZN(II)2CYS6 TRANSCRIPTION FACTOR (EUROFUNG)-RELATED"/>
    <property type="match status" value="1"/>
</dbReference>
<dbReference type="InterPro" id="IPR050815">
    <property type="entry name" value="TF_fung"/>
</dbReference>
<dbReference type="CDD" id="cd12148">
    <property type="entry name" value="fungal_TF_MHR"/>
    <property type="match status" value="1"/>
</dbReference>
<sequence>MSASPSSGGRTFGAAASDRLSTRVCDNCIRFVDPASTLGTTASNNLRASALKSDDSRHVHAAWIVAKYVATLRRVVDLDQPRAPGEYNGHFGDIGEAILQVDSILEGDDSSLPVISKLPSESPGTLVTSHASTGSQSTQRPNILPEEEAYLADEYFKSINEAIPLFSEAAASNSKDTLSTCSPEFTEALLLITAKLLGFKFASPNFNLDGRIDLILSNTTLQEDTAGDFPSLDLFRKFCLLVFYEFHQFPGQQAWVRMGKIVRLAYWMGLDRLDIIQSISPEWSNVSDADLENWKLIWWCVYRLDSYANLSSGTPYQVDERLVNTSLDHQSQLPQGLVAPCRLPHDPRALPDLLLCVKSGSESSLLFNIHLITITVLRQFGRAMSMRYLVPHESLTANLLDAERTLSAIRLALPRNFLNPGRNAFMNESNTNHHARLVPVLQLHMAQLLAALASCYYLPEGDDWTLSWQRVLETCQNIAGVAEKWDSNYTLTVDPALSLISLTALVFLDIHKKYTESTNTHLIAEIENCELLLLLQLEQFSAHWRLPSLLILSFKSFKDVAYRKTGTNSSMSENKITFFDIPSRSPQVCWSMNTWRTRLLLNYKGLDYKTEWLEYPEIKERLSGHVSPNQGGAPFTCPAVQMPDGSYIMDSYKIADVIEEKYPQPSVHLKNPMQDRLRASMIKFMTEMVPIYVPGVAKNIIGKKSIDFFLETRLQDVGMPLSEYGEKHSPGAFDRAEPFAREITALLNENASGPFLLGDVVSYADFIWAGILLFFQCLGEEEYKEVLRITGDGDVHTKFLDGLSPWTEKNT</sequence>
<dbReference type="InterPro" id="IPR007219">
    <property type="entry name" value="XnlR_reg_dom"/>
</dbReference>
<keyword evidence="4" id="KW-0804">Transcription</keyword>
<keyword evidence="5" id="KW-0539">Nucleus</keyword>
<evidence type="ECO:0000313" key="9">
    <source>
        <dbReference type="Proteomes" id="UP000562682"/>
    </source>
</evidence>
<dbReference type="CDD" id="cd00299">
    <property type="entry name" value="GST_C_family"/>
    <property type="match status" value="1"/>
</dbReference>
<comment type="subcellular location">
    <subcellularLocation>
        <location evidence="1">Nucleus</location>
    </subcellularLocation>
</comment>
<dbReference type="Pfam" id="PF22041">
    <property type="entry name" value="GST_C_7"/>
    <property type="match status" value="1"/>
</dbReference>
<evidence type="ECO:0000256" key="4">
    <source>
        <dbReference type="ARBA" id="ARBA00023163"/>
    </source>
</evidence>
<proteinExistence type="predicted"/>
<comment type="caution">
    <text evidence="8">The sequence shown here is derived from an EMBL/GenBank/DDBJ whole genome shotgun (WGS) entry which is preliminary data.</text>
</comment>